<dbReference type="InterPro" id="IPR036322">
    <property type="entry name" value="WD40_repeat_dom_sf"/>
</dbReference>
<proteinExistence type="predicted"/>
<feature type="repeat" description="WD" evidence="3">
    <location>
        <begin position="194"/>
        <end position="236"/>
    </location>
</feature>
<dbReference type="EMBL" id="JABAHT010000366">
    <property type="protein sequence ID" value="KAF4657204.1"/>
    <property type="molecule type" value="Genomic_DNA"/>
</dbReference>
<evidence type="ECO:0000313" key="6">
    <source>
        <dbReference type="Proteomes" id="UP000570595"/>
    </source>
</evidence>
<feature type="region of interest" description="Disordered" evidence="4">
    <location>
        <begin position="420"/>
        <end position="451"/>
    </location>
</feature>
<evidence type="ECO:0000256" key="2">
    <source>
        <dbReference type="ARBA" id="ARBA00022737"/>
    </source>
</evidence>
<evidence type="ECO:0000256" key="4">
    <source>
        <dbReference type="SAM" id="MobiDB-lite"/>
    </source>
</evidence>
<dbReference type="PANTHER" id="PTHR47822:SF2">
    <property type="entry name" value="F-BOX AND WD-40 DOMAIN PROTEIN 7"/>
    <property type="match status" value="1"/>
</dbReference>
<sequence length="759" mass="82493">MTSAIAKQHLVSDGLPTGATTDTSNRLFTPKFVLTPGIKTERRRKAVEDYIQPAEVFCVRFSPDDTLMAASTSNGLIKIYNCRDGMEVYTLHSRHTGDIVQPITQVRWRPGGSSAKTKNVLVSVNAEGVVSHWHVTTGTCMHEDTEEGNQLFCVDYSTDGSQFATAGRERGVSVYDENTKALITTLKGGDSLHTPGHSNRVFSLKYHPKDPNVIITGGWDNTVQFWDVRKGYSVRSIFGPHICGDSVDISNDGKRILTGSWRIDRQLQIWDYAEGTLIEDIPWRTGASVTQPCMLYAAQFNKGPRSGELICAGGSGANEAKVMHSKGPVGHPDAWTTIGTVTGVDKGCFTVDFSSGDSAAPELVALGGGDGVVRVMEIGYEDEGEELESFIRPLGLETTETKKKNILMAATTLVPAPTMITRRPGSEAGGLREGSSSSEISAQGEESSAEEGFCRGHMRELIVYVEPRKDSELYRRLARARKEVQRVSGHWQRRGECAHLPVDALALFGPDESYLYGLHSSVTGFFTASTEEAQAVLLELHWAFLPSLESSHGRGMTRLDDAAAACTAGLPALRSTGSSSTVSSLCSAFADEQSPSSLASMVTAASSDYPACVAKGEVDVDDEPKDDNTVVVDDAAPQSVAADTPPVRVEDLLVSPDGCVLLSIRYDQILDNVRSAVTGLTKDKIRYKKRSHLTLAKNRLGEEGAAVLDFYRKQLGRPASEFEPTTGWDLVVYERTFRSVSLEEQGPHVLNELVRFPLQ</sequence>
<dbReference type="PROSITE" id="PS50082">
    <property type="entry name" value="WD_REPEATS_2"/>
    <property type="match status" value="1"/>
</dbReference>
<keyword evidence="2" id="KW-0677">Repeat</keyword>
<evidence type="ECO:0000256" key="3">
    <source>
        <dbReference type="PROSITE-ProRule" id="PRU00221"/>
    </source>
</evidence>
<dbReference type="Proteomes" id="UP000570595">
    <property type="component" value="Unassembled WGS sequence"/>
</dbReference>
<dbReference type="Pfam" id="PF00400">
    <property type="entry name" value="WD40"/>
    <property type="match status" value="3"/>
</dbReference>
<evidence type="ECO:0000313" key="5">
    <source>
        <dbReference type="EMBL" id="KAF4657204.1"/>
    </source>
</evidence>
<dbReference type="AlphaFoldDB" id="A0A7J6LD91"/>
<name>A0A7J6LD91_PEROL</name>
<dbReference type="SMART" id="SM00320">
    <property type="entry name" value="WD40"/>
    <property type="match status" value="6"/>
</dbReference>
<keyword evidence="1 3" id="KW-0853">WD repeat</keyword>
<evidence type="ECO:0000256" key="1">
    <source>
        <dbReference type="ARBA" id="ARBA00022574"/>
    </source>
</evidence>
<dbReference type="Gene3D" id="2.130.10.10">
    <property type="entry name" value="YVTN repeat-like/Quinoprotein amine dehydrogenase"/>
    <property type="match status" value="2"/>
</dbReference>
<dbReference type="PROSITE" id="PS50294">
    <property type="entry name" value="WD_REPEATS_REGION"/>
    <property type="match status" value="1"/>
</dbReference>
<organism evidence="5 6">
    <name type="scientific">Perkinsus olseni</name>
    <name type="common">Perkinsus atlanticus</name>
    <dbReference type="NCBI Taxonomy" id="32597"/>
    <lineage>
        <taxon>Eukaryota</taxon>
        <taxon>Sar</taxon>
        <taxon>Alveolata</taxon>
        <taxon>Perkinsozoa</taxon>
        <taxon>Perkinsea</taxon>
        <taxon>Perkinsida</taxon>
        <taxon>Perkinsidae</taxon>
        <taxon>Perkinsus</taxon>
    </lineage>
</organism>
<dbReference type="InterPro" id="IPR015943">
    <property type="entry name" value="WD40/YVTN_repeat-like_dom_sf"/>
</dbReference>
<dbReference type="InterPro" id="IPR001680">
    <property type="entry name" value="WD40_rpt"/>
</dbReference>
<comment type="caution">
    <text evidence="5">The sequence shown here is derived from an EMBL/GenBank/DDBJ whole genome shotgun (WGS) entry which is preliminary data.</text>
</comment>
<reference evidence="5 6" key="1">
    <citation type="submission" date="2020-04" db="EMBL/GenBank/DDBJ databases">
        <title>Perkinsus olseni comparative genomics.</title>
        <authorList>
            <person name="Bogema D.R."/>
        </authorList>
    </citation>
    <scope>NUCLEOTIDE SEQUENCE [LARGE SCALE GENOMIC DNA]</scope>
    <source>
        <strain evidence="5">ATCC PRA-179</strain>
    </source>
</reference>
<gene>
    <name evidence="5" type="ORF">FOZ61_006415</name>
</gene>
<dbReference type="SUPFAM" id="SSF50978">
    <property type="entry name" value="WD40 repeat-like"/>
    <property type="match status" value="1"/>
</dbReference>
<dbReference type="OrthoDB" id="439331at2759"/>
<feature type="compositionally biased region" description="Low complexity" evidence="4">
    <location>
        <begin position="433"/>
        <end position="446"/>
    </location>
</feature>
<dbReference type="PANTHER" id="PTHR47822">
    <property type="entry name" value="CARBOHYDRATE BINDING DOMAIN CONTAINING PROTEIN"/>
    <property type="match status" value="1"/>
</dbReference>
<dbReference type="InterPro" id="IPR019775">
    <property type="entry name" value="WD40_repeat_CS"/>
</dbReference>
<protein>
    <recommendedName>
        <fullName evidence="7">Guanine nucleotide-binding protein subunit beta-like protein</fullName>
    </recommendedName>
</protein>
<accession>A0A7J6LD91</accession>
<dbReference type="PROSITE" id="PS00678">
    <property type="entry name" value="WD_REPEATS_1"/>
    <property type="match status" value="1"/>
</dbReference>
<evidence type="ECO:0008006" key="7">
    <source>
        <dbReference type="Google" id="ProtNLM"/>
    </source>
</evidence>